<dbReference type="HOGENOM" id="CLU_034866_0_2_5"/>
<feature type="binding site" evidence="12">
    <location>
        <position position="196"/>
    </location>
    <ligand>
        <name>pyridoxal 5'-phosphate</name>
        <dbReference type="ChEBI" id="CHEBI:597326"/>
    </ligand>
</feature>
<comment type="cofactor">
    <cofactor evidence="12">
        <name>pyridoxal 5'-phosphate</name>
        <dbReference type="ChEBI" id="CHEBI:597326"/>
    </cofactor>
    <text evidence="12">Binds 1 pyridoxal phosphate per subunit.</text>
</comment>
<feature type="modified residue" description="N6-(pyridoxal phosphate)lysine" evidence="12">
    <location>
        <position position="197"/>
    </location>
</feature>
<keyword evidence="9 12" id="KW-0718">Serine biosynthesis</keyword>
<feature type="binding site" evidence="12">
    <location>
        <begin position="238"/>
        <end position="239"/>
    </location>
    <ligand>
        <name>pyridoxal 5'-phosphate</name>
        <dbReference type="ChEBI" id="CHEBI:597326"/>
    </ligand>
</feature>
<comment type="similarity">
    <text evidence="3 12">Belongs to the class-V pyridoxal-phosphate-dependent aminotransferase family. SerC subfamily.</text>
</comment>
<keyword evidence="5 12" id="KW-0028">Amino-acid biosynthesis</keyword>
<dbReference type="InterPro" id="IPR015424">
    <property type="entry name" value="PyrdxlP-dep_Trfase"/>
</dbReference>
<dbReference type="PROSITE" id="PS00595">
    <property type="entry name" value="AA_TRANSFER_CLASS_5"/>
    <property type="match status" value="1"/>
</dbReference>
<protein>
    <recommendedName>
        <fullName evidence="12">Phosphoserine aminotransferase</fullName>
        <ecNumber evidence="12">2.6.1.52</ecNumber>
    </recommendedName>
    <alternativeName>
        <fullName evidence="12">Phosphohydroxythreonine aminotransferase</fullName>
        <shortName evidence="12">PSAT</shortName>
    </alternativeName>
</protein>
<proteinExistence type="inferred from homology"/>
<dbReference type="FunFam" id="3.90.1150.10:FF:000006">
    <property type="entry name" value="Phosphoserine aminotransferase"/>
    <property type="match status" value="1"/>
</dbReference>
<comment type="pathway">
    <text evidence="2 12">Amino-acid biosynthesis; L-serine biosynthesis; L-serine from 3-phospho-D-glycerate: step 2/3.</text>
</comment>
<evidence type="ECO:0000256" key="12">
    <source>
        <dbReference type="HAMAP-Rule" id="MF_00160"/>
    </source>
</evidence>
<evidence type="ECO:0000256" key="8">
    <source>
        <dbReference type="ARBA" id="ARBA00023096"/>
    </source>
</evidence>
<dbReference type="InterPro" id="IPR015422">
    <property type="entry name" value="PyrdxlP-dep_Trfase_small"/>
</dbReference>
<accession>N0B1B3</accession>
<dbReference type="Gene3D" id="3.90.1150.10">
    <property type="entry name" value="Aspartate Aminotransferase, domain 1"/>
    <property type="match status" value="1"/>
</dbReference>
<dbReference type="AlphaFoldDB" id="N0B1B3"/>
<dbReference type="GO" id="GO:0005737">
    <property type="term" value="C:cytoplasm"/>
    <property type="evidence" value="ECO:0007669"/>
    <property type="project" value="UniProtKB-SubCell"/>
</dbReference>
<evidence type="ECO:0000256" key="9">
    <source>
        <dbReference type="ARBA" id="ARBA00023299"/>
    </source>
</evidence>
<dbReference type="GO" id="GO:0004648">
    <property type="term" value="F:O-phospho-L-serine:2-oxoglutarate aminotransferase activity"/>
    <property type="evidence" value="ECO:0007669"/>
    <property type="project" value="UniProtKB-UniRule"/>
</dbReference>
<name>N0B1B3_9HYPH</name>
<feature type="binding site" evidence="12">
    <location>
        <position position="106"/>
    </location>
    <ligand>
        <name>pyridoxal 5'-phosphate</name>
        <dbReference type="ChEBI" id="CHEBI:597326"/>
    </ligand>
</feature>
<sequence length="361" mass="39060">MTKADEMRFSFASASSKLPAEILAAISADVIAWQASGMSALELPFTGKDFADILAQAEHELRAVLELPECYRILFLQGGASTQFTTLPMNLAGEARPCDYVLSGHWSRRAIEAASGWCDVRVIASGSNGSLPEPASWRRSSDAAYCHYTSNETAEGLQYHEYPEASDVPLIADMTADFLTRPIPIERFGLVYASAQKNLGAAGLTIVIVHEDLLGQAKHATPASLDYARQAAAGSKVNTPPTFAILVALRMLTWLRAQGGLDAAAARNIAKSAKLYAVIDADNFYRCLAAPRYRSSVSVCFRLPQPELDLLFLQEAQENGLCHLQGHPAVGGIRASLYNGVTDEAVTALADFMSDFKRRRG</sequence>
<dbReference type="GO" id="GO:0006564">
    <property type="term" value="P:L-serine biosynthetic process"/>
    <property type="evidence" value="ECO:0007669"/>
    <property type="project" value="UniProtKB-UniRule"/>
</dbReference>
<dbReference type="eggNOG" id="COG1932">
    <property type="taxonomic scope" value="Bacteria"/>
</dbReference>
<dbReference type="GO" id="GO:0030170">
    <property type="term" value="F:pyridoxal phosphate binding"/>
    <property type="evidence" value="ECO:0007669"/>
    <property type="project" value="UniProtKB-UniRule"/>
</dbReference>
<dbReference type="PANTHER" id="PTHR43247">
    <property type="entry name" value="PHOSPHOSERINE AMINOTRANSFERASE"/>
    <property type="match status" value="1"/>
</dbReference>
<keyword evidence="8 12" id="KW-0664">Pyridoxine biosynthesis</keyword>
<dbReference type="UniPathway" id="UPA00244">
    <property type="reaction ID" value="UER00311"/>
</dbReference>
<dbReference type="Gene3D" id="3.40.640.10">
    <property type="entry name" value="Type I PLP-dependent aspartate aminotransferase-like (Major domain)"/>
    <property type="match status" value="1"/>
</dbReference>
<dbReference type="EC" id="2.6.1.52" evidence="12"/>
<feature type="binding site" evidence="12">
    <location>
        <begin position="80"/>
        <end position="81"/>
    </location>
    <ligand>
        <name>pyridoxal 5'-phosphate</name>
        <dbReference type="ChEBI" id="CHEBI:597326"/>
    </ligand>
</feature>
<keyword evidence="12" id="KW-0963">Cytoplasm</keyword>
<evidence type="ECO:0000313" key="15">
    <source>
        <dbReference type="Proteomes" id="UP000005952"/>
    </source>
</evidence>
<feature type="domain" description="Aminotransferase class V" evidence="13">
    <location>
        <begin position="11"/>
        <end position="349"/>
    </location>
</feature>
<dbReference type="InterPro" id="IPR020578">
    <property type="entry name" value="Aminotrans_V_PyrdxlP_BS"/>
</dbReference>
<dbReference type="SUPFAM" id="SSF53383">
    <property type="entry name" value="PLP-dependent transferases"/>
    <property type="match status" value="1"/>
</dbReference>
<reference evidence="14 15" key="1">
    <citation type="journal article" date="2013" name="Genome Announc.">
        <title>Genome sequences for three denitrifying bacterial strains isolated from a uranium- and nitrate-contaminated subsurface environment.</title>
        <authorList>
            <person name="Venkatramanan R."/>
            <person name="Prakash O."/>
            <person name="Woyke T."/>
            <person name="Chain P."/>
            <person name="Goodwin L.A."/>
            <person name="Watson D."/>
            <person name="Brooks S."/>
            <person name="Kostka J.E."/>
            <person name="Green S.J."/>
        </authorList>
    </citation>
    <scope>NUCLEOTIDE SEQUENCE [LARGE SCALE GENOMIC DNA]</scope>
    <source>
        <strain evidence="14 15">1NES1</strain>
    </source>
</reference>
<keyword evidence="6 12" id="KW-0808">Transferase</keyword>
<feature type="binding site" evidence="12">
    <location>
        <position position="153"/>
    </location>
    <ligand>
        <name>pyridoxal 5'-phosphate</name>
        <dbReference type="ChEBI" id="CHEBI:597326"/>
    </ligand>
</feature>
<dbReference type="InterPro" id="IPR000192">
    <property type="entry name" value="Aminotrans_V_dom"/>
</dbReference>
<evidence type="ECO:0000259" key="13">
    <source>
        <dbReference type="Pfam" id="PF00266"/>
    </source>
</evidence>
<comment type="subunit">
    <text evidence="12">Homodimer.</text>
</comment>
<dbReference type="UniPathway" id="UPA00135">
    <property type="reaction ID" value="UER00197"/>
</dbReference>
<evidence type="ECO:0000256" key="1">
    <source>
        <dbReference type="ARBA" id="ARBA00004915"/>
    </source>
</evidence>
<keyword evidence="7 12" id="KW-0663">Pyridoxal phosphate</keyword>
<comment type="subcellular location">
    <subcellularLocation>
        <location evidence="12">Cytoplasm</location>
    </subcellularLocation>
</comment>
<feature type="binding site" evidence="12">
    <location>
        <position position="13"/>
    </location>
    <ligand>
        <name>L-glutamate</name>
        <dbReference type="ChEBI" id="CHEBI:29985"/>
    </ligand>
</feature>
<dbReference type="GO" id="GO:0008615">
    <property type="term" value="P:pyridoxine biosynthetic process"/>
    <property type="evidence" value="ECO:0007669"/>
    <property type="project" value="UniProtKB-UniRule"/>
</dbReference>
<evidence type="ECO:0000256" key="2">
    <source>
        <dbReference type="ARBA" id="ARBA00005099"/>
    </source>
</evidence>
<comment type="catalytic activity">
    <reaction evidence="11 12">
        <text>O-phospho-L-serine + 2-oxoglutarate = 3-phosphooxypyruvate + L-glutamate</text>
        <dbReference type="Rhea" id="RHEA:14329"/>
        <dbReference type="ChEBI" id="CHEBI:16810"/>
        <dbReference type="ChEBI" id="CHEBI:18110"/>
        <dbReference type="ChEBI" id="CHEBI:29985"/>
        <dbReference type="ChEBI" id="CHEBI:57524"/>
        <dbReference type="EC" id="2.6.1.52"/>
    </reaction>
</comment>
<dbReference type="NCBIfam" id="NF003764">
    <property type="entry name" value="PRK05355.1"/>
    <property type="match status" value="1"/>
</dbReference>
<evidence type="ECO:0000256" key="6">
    <source>
        <dbReference type="ARBA" id="ARBA00022679"/>
    </source>
</evidence>
<dbReference type="Pfam" id="PF00266">
    <property type="entry name" value="Aminotran_5"/>
    <property type="match status" value="1"/>
</dbReference>
<dbReference type="InterPro" id="IPR022278">
    <property type="entry name" value="Pser_aminoTfrase"/>
</dbReference>
<dbReference type="HAMAP" id="MF_00160">
    <property type="entry name" value="SerC_aminotrans_5"/>
    <property type="match status" value="1"/>
</dbReference>
<evidence type="ECO:0000256" key="10">
    <source>
        <dbReference type="ARBA" id="ARBA00047630"/>
    </source>
</evidence>
<dbReference type="KEGG" id="hdt:HYPDE_25318"/>
<dbReference type="STRING" id="670307.HYPDE_25318"/>
<dbReference type="EMBL" id="CP005587">
    <property type="protein sequence ID" value="AGK56748.1"/>
    <property type="molecule type" value="Genomic_DNA"/>
</dbReference>
<organism evidence="14 15">
    <name type="scientific">Hyphomicrobium denitrificans 1NES1</name>
    <dbReference type="NCBI Taxonomy" id="670307"/>
    <lineage>
        <taxon>Bacteria</taxon>
        <taxon>Pseudomonadati</taxon>
        <taxon>Pseudomonadota</taxon>
        <taxon>Alphaproteobacteria</taxon>
        <taxon>Hyphomicrobiales</taxon>
        <taxon>Hyphomicrobiaceae</taxon>
        <taxon>Hyphomicrobium</taxon>
    </lineage>
</organism>
<evidence type="ECO:0000256" key="7">
    <source>
        <dbReference type="ARBA" id="ARBA00022898"/>
    </source>
</evidence>
<evidence type="ECO:0000313" key="14">
    <source>
        <dbReference type="EMBL" id="AGK56748.1"/>
    </source>
</evidence>
<gene>
    <name evidence="12" type="primary">serC</name>
    <name evidence="14" type="ORF">HYPDE_25318</name>
</gene>
<comment type="function">
    <text evidence="12">Catalyzes the reversible conversion of 3-phosphohydroxypyruvate to phosphoserine and of 3-hydroxy-2-oxo-4-phosphonooxybutanoate to phosphohydroxythreonine.</text>
</comment>
<dbReference type="FunFam" id="3.40.640.10:FF:000010">
    <property type="entry name" value="Phosphoserine aminotransferase"/>
    <property type="match status" value="1"/>
</dbReference>
<comment type="pathway">
    <text evidence="1 12">Cofactor biosynthesis; pyridoxine 5'-phosphate biosynthesis; pyridoxine 5'-phosphate from D-erythrose 4-phosphate: step 3/5.</text>
</comment>
<evidence type="ECO:0000256" key="11">
    <source>
        <dbReference type="ARBA" id="ARBA00049007"/>
    </source>
</evidence>
<keyword evidence="4 12" id="KW-0032">Aminotransferase</keyword>
<dbReference type="InterPro" id="IPR015421">
    <property type="entry name" value="PyrdxlP-dep_Trfase_major"/>
</dbReference>
<evidence type="ECO:0000256" key="3">
    <source>
        <dbReference type="ARBA" id="ARBA00006904"/>
    </source>
</evidence>
<feature type="binding site" evidence="12">
    <location>
        <position position="173"/>
    </location>
    <ligand>
        <name>pyridoxal 5'-phosphate</name>
        <dbReference type="ChEBI" id="CHEBI:597326"/>
    </ligand>
</feature>
<keyword evidence="15" id="KW-1185">Reference proteome</keyword>
<comment type="catalytic activity">
    <reaction evidence="10 12">
        <text>4-(phosphooxy)-L-threonine + 2-oxoglutarate = (R)-3-hydroxy-2-oxo-4-phosphooxybutanoate + L-glutamate</text>
        <dbReference type="Rhea" id="RHEA:16573"/>
        <dbReference type="ChEBI" id="CHEBI:16810"/>
        <dbReference type="ChEBI" id="CHEBI:29985"/>
        <dbReference type="ChEBI" id="CHEBI:58452"/>
        <dbReference type="ChEBI" id="CHEBI:58538"/>
        <dbReference type="EC" id="2.6.1.52"/>
    </reaction>
</comment>
<evidence type="ECO:0000256" key="5">
    <source>
        <dbReference type="ARBA" id="ARBA00022605"/>
    </source>
</evidence>
<evidence type="ECO:0000256" key="4">
    <source>
        <dbReference type="ARBA" id="ARBA00022576"/>
    </source>
</evidence>
<dbReference type="Proteomes" id="UP000005952">
    <property type="component" value="Chromosome"/>
</dbReference>
<comment type="caution">
    <text evidence="12">Lacks conserved residue(s) required for the propagation of feature annotation.</text>
</comment>
<dbReference type="PIRSF" id="PIRSF000525">
    <property type="entry name" value="SerC"/>
    <property type="match status" value="1"/>
</dbReference>
<dbReference type="PANTHER" id="PTHR43247:SF1">
    <property type="entry name" value="PHOSPHOSERINE AMINOTRANSFERASE"/>
    <property type="match status" value="1"/>
</dbReference>